<dbReference type="InterPro" id="IPR033712">
    <property type="entry name" value="Pumilio_RNA-bd"/>
</dbReference>
<dbReference type="GO" id="GO:0030154">
    <property type="term" value="P:cell differentiation"/>
    <property type="evidence" value="ECO:0007669"/>
    <property type="project" value="UniProtKB-KW"/>
</dbReference>
<sequence length="523" mass="58881">MQRADGAVASNIFSSSPPYYQNPILNVANSMAALSFGGANSQSSGTRSDQSFSGMGGSSGFPTLAQSPQMMYMKFSRPPTQPVAAPTLESNPSYFVPGPHLDQGMAVQGFNSTGMSLFNASSPSQNMNSFASGHGRRRTEDSNIRQSSRSYLLDDFRNNRTPQLQITDILSHVVEFAKDQHGSRFIQQKLERASAKEKQLLFDEVLANAHSLMIDVFGNYVIQKFFEYGTPEQKVALGRSLKGDVMNLALQMYGCRVIQKALESTDESVQLDILRELENQVLKCVKDQNGNHVIQKVIEKVKPERLQFIIDTFTKNGPDTIMQLSMHPYGCRVIQRVLEHCTEEQKRPVLEALHANVRSLVLDQYGNYVVQHVIEHGSDPDRDRIIQEILGNVLKYAQHKFASNVIEKCLICAGPHHKTLLINEVCGDNDDPSPPILLMMKDQYANYVVQKMLDTADPGHRKKMMYAIKPHIPTLRKFSYGKHIITKLEKYFQKQNNHTSQHHQPLQFEIGGMQNSNMNHLLL</sequence>
<dbReference type="InterPro" id="IPR011989">
    <property type="entry name" value="ARM-like"/>
</dbReference>
<dbReference type="InterPro" id="IPR016024">
    <property type="entry name" value="ARM-type_fold"/>
</dbReference>
<evidence type="ECO:0000256" key="6">
    <source>
        <dbReference type="ARBA" id="ARBA00022884"/>
    </source>
</evidence>
<evidence type="ECO:0000256" key="8">
    <source>
        <dbReference type="SAM" id="MobiDB-lite"/>
    </source>
</evidence>
<feature type="compositionally biased region" description="Polar residues" evidence="8">
    <location>
        <begin position="38"/>
        <end position="50"/>
    </location>
</feature>
<dbReference type="STRING" id="29172.A0A0D8X8Q0"/>
<accession>A0A0D8X8Q0</accession>
<keyword evidence="2" id="KW-0217">Developmental protein</keyword>
<feature type="repeat" description="Pumilio" evidence="7">
    <location>
        <begin position="431"/>
        <end position="466"/>
    </location>
</feature>
<dbReference type="InterPro" id="IPR001313">
    <property type="entry name" value="Pumilio_RNA-bd_rpt"/>
</dbReference>
<reference evidence="10 11" key="1">
    <citation type="submission" date="2013-11" db="EMBL/GenBank/DDBJ databases">
        <title>Draft genome of the bovine lungworm Dictyocaulus viviparus.</title>
        <authorList>
            <person name="Mitreva M."/>
        </authorList>
    </citation>
    <scope>NUCLEOTIDE SEQUENCE [LARGE SCALE GENOMIC DNA]</scope>
    <source>
        <strain evidence="10 11">HannoverDv2000</strain>
    </source>
</reference>
<feature type="region of interest" description="Disordered" evidence="8">
    <location>
        <begin position="126"/>
        <end position="146"/>
    </location>
</feature>
<dbReference type="AlphaFoldDB" id="A0A0D8X8Q0"/>
<evidence type="ECO:0000313" key="11">
    <source>
        <dbReference type="Proteomes" id="UP000053766"/>
    </source>
</evidence>
<evidence type="ECO:0000256" key="2">
    <source>
        <dbReference type="ARBA" id="ARBA00022473"/>
    </source>
</evidence>
<feature type="repeat" description="Pumilio" evidence="7">
    <location>
        <begin position="352"/>
        <end position="387"/>
    </location>
</feature>
<dbReference type="InterPro" id="IPR033133">
    <property type="entry name" value="PUM-HD"/>
</dbReference>
<dbReference type="Gene3D" id="1.25.10.10">
    <property type="entry name" value="Leucine-rich Repeat Variant"/>
    <property type="match status" value="1"/>
</dbReference>
<dbReference type="PROSITE" id="PS50303">
    <property type="entry name" value="PUM_HD"/>
    <property type="match status" value="1"/>
</dbReference>
<keyword evidence="3" id="KW-0963">Cytoplasm</keyword>
<gene>
    <name evidence="10" type="ORF">DICVIV_13081</name>
</gene>
<reference evidence="11" key="2">
    <citation type="journal article" date="2016" name="Sci. Rep.">
        <title>Dictyocaulus viviparus genome, variome and transcriptome elucidate lungworm biology and support future intervention.</title>
        <authorList>
            <person name="McNulty S.N."/>
            <person name="Strube C."/>
            <person name="Rosa B.A."/>
            <person name="Martin J.C."/>
            <person name="Tyagi R."/>
            <person name="Choi Y.J."/>
            <person name="Wang Q."/>
            <person name="Hallsworth Pepin K."/>
            <person name="Zhang X."/>
            <person name="Ozersky P."/>
            <person name="Wilson R.K."/>
            <person name="Sternberg P.W."/>
            <person name="Gasser R.B."/>
            <person name="Mitreva M."/>
        </authorList>
    </citation>
    <scope>NUCLEOTIDE SEQUENCE [LARGE SCALE GENOMIC DNA]</scope>
    <source>
        <strain evidence="11">HannoverDv2000</strain>
    </source>
</reference>
<feature type="repeat" description="Pumilio" evidence="7">
    <location>
        <begin position="168"/>
        <end position="203"/>
    </location>
</feature>
<dbReference type="PANTHER" id="PTHR12537">
    <property type="entry name" value="RNA BINDING PROTEIN PUMILIO-RELATED"/>
    <property type="match status" value="1"/>
</dbReference>
<dbReference type="GO" id="GO:0005634">
    <property type="term" value="C:nucleus"/>
    <property type="evidence" value="ECO:0007669"/>
    <property type="project" value="TreeGrafter"/>
</dbReference>
<evidence type="ECO:0000313" key="10">
    <source>
        <dbReference type="EMBL" id="KJH40950.1"/>
    </source>
</evidence>
<dbReference type="CDD" id="cd07920">
    <property type="entry name" value="Pumilio"/>
    <property type="match status" value="1"/>
</dbReference>
<feature type="repeat" description="Pumilio" evidence="7">
    <location>
        <begin position="240"/>
        <end position="275"/>
    </location>
</feature>
<keyword evidence="6" id="KW-0694">RNA-binding</keyword>
<dbReference type="OrthoDB" id="668540at2759"/>
<evidence type="ECO:0000256" key="4">
    <source>
        <dbReference type="ARBA" id="ARBA00022737"/>
    </source>
</evidence>
<feature type="repeat" description="Pumilio" evidence="7">
    <location>
        <begin position="204"/>
        <end position="239"/>
    </location>
</feature>
<dbReference type="GO" id="GO:0010608">
    <property type="term" value="P:post-transcriptional regulation of gene expression"/>
    <property type="evidence" value="ECO:0007669"/>
    <property type="project" value="TreeGrafter"/>
</dbReference>
<dbReference type="GO" id="GO:0005737">
    <property type="term" value="C:cytoplasm"/>
    <property type="evidence" value="ECO:0007669"/>
    <property type="project" value="UniProtKB-SubCell"/>
</dbReference>
<protein>
    <submittedName>
        <fullName evidence="10">RNA binding repeat protein, Pumilio-family</fullName>
    </submittedName>
</protein>
<dbReference type="FunFam" id="1.25.10.10:FF:000004">
    <property type="entry name" value="Pumilio homolog 1 isoform 2"/>
    <property type="match status" value="1"/>
</dbReference>
<dbReference type="SMART" id="SM00025">
    <property type="entry name" value="Pumilio"/>
    <property type="match status" value="8"/>
</dbReference>
<dbReference type="Proteomes" id="UP000053766">
    <property type="component" value="Unassembled WGS sequence"/>
</dbReference>
<evidence type="ECO:0000259" key="9">
    <source>
        <dbReference type="PROSITE" id="PS50303"/>
    </source>
</evidence>
<evidence type="ECO:0000256" key="1">
    <source>
        <dbReference type="ARBA" id="ARBA00004496"/>
    </source>
</evidence>
<name>A0A0D8X8Q0_DICVI</name>
<dbReference type="GO" id="GO:0003730">
    <property type="term" value="F:mRNA 3'-UTR binding"/>
    <property type="evidence" value="ECO:0007669"/>
    <property type="project" value="TreeGrafter"/>
</dbReference>
<feature type="repeat" description="Pumilio" evidence="7">
    <location>
        <begin position="276"/>
        <end position="311"/>
    </location>
</feature>
<comment type="subcellular location">
    <subcellularLocation>
        <location evidence="1">Cytoplasm</location>
    </subcellularLocation>
</comment>
<feature type="domain" description="PUM-HD" evidence="9">
    <location>
        <begin position="148"/>
        <end position="492"/>
    </location>
</feature>
<evidence type="ECO:0000256" key="7">
    <source>
        <dbReference type="PROSITE-ProRule" id="PRU00317"/>
    </source>
</evidence>
<dbReference type="SUPFAM" id="SSF48371">
    <property type="entry name" value="ARM repeat"/>
    <property type="match status" value="1"/>
</dbReference>
<evidence type="ECO:0000256" key="3">
    <source>
        <dbReference type="ARBA" id="ARBA00022490"/>
    </source>
</evidence>
<keyword evidence="11" id="KW-1185">Reference proteome</keyword>
<keyword evidence="5" id="KW-0221">Differentiation</keyword>
<dbReference type="PROSITE" id="PS50302">
    <property type="entry name" value="PUM"/>
    <property type="match status" value="8"/>
</dbReference>
<dbReference type="EMBL" id="KN716955">
    <property type="protein sequence ID" value="KJH40950.1"/>
    <property type="molecule type" value="Genomic_DNA"/>
</dbReference>
<proteinExistence type="predicted"/>
<feature type="region of interest" description="Disordered" evidence="8">
    <location>
        <begin position="37"/>
        <end position="60"/>
    </location>
</feature>
<keyword evidence="4" id="KW-0677">Repeat</keyword>
<feature type="repeat" description="Pumilio" evidence="7">
    <location>
        <begin position="388"/>
        <end position="423"/>
    </location>
</feature>
<evidence type="ECO:0000256" key="5">
    <source>
        <dbReference type="ARBA" id="ARBA00022782"/>
    </source>
</evidence>
<feature type="repeat" description="Pumilio" evidence="7">
    <location>
        <begin position="312"/>
        <end position="351"/>
    </location>
</feature>
<dbReference type="PANTHER" id="PTHR12537:SF12">
    <property type="entry name" value="MATERNAL PROTEIN PUMILIO"/>
    <property type="match status" value="1"/>
</dbReference>
<organism evidence="10 11">
    <name type="scientific">Dictyocaulus viviparus</name>
    <name type="common">Bovine lungworm</name>
    <dbReference type="NCBI Taxonomy" id="29172"/>
    <lineage>
        <taxon>Eukaryota</taxon>
        <taxon>Metazoa</taxon>
        <taxon>Ecdysozoa</taxon>
        <taxon>Nematoda</taxon>
        <taxon>Chromadorea</taxon>
        <taxon>Rhabditida</taxon>
        <taxon>Rhabditina</taxon>
        <taxon>Rhabditomorpha</taxon>
        <taxon>Strongyloidea</taxon>
        <taxon>Metastrongylidae</taxon>
        <taxon>Dictyocaulus</taxon>
    </lineage>
</organism>
<dbReference type="Pfam" id="PF00806">
    <property type="entry name" value="PUF"/>
    <property type="match status" value="8"/>
</dbReference>